<sequence length="42" mass="4864">MGRSFANLHMKSNNLSEVEFMTFKSKADREIQDSLLKLGFQN</sequence>
<keyword evidence="2" id="KW-1185">Reference proteome</keyword>
<comment type="caution">
    <text evidence="1">The sequence shown here is derived from an EMBL/GenBank/DDBJ whole genome shotgun (WGS) entry which is preliminary data.</text>
</comment>
<protein>
    <submittedName>
        <fullName evidence="1">Uncharacterized protein</fullName>
    </submittedName>
</protein>
<dbReference type="Proteomes" id="UP000679992">
    <property type="component" value="Unassembled WGS sequence"/>
</dbReference>
<accession>A0ABQ4M587</accession>
<reference evidence="1 2" key="1">
    <citation type="submission" date="2021-03" db="EMBL/GenBank/DDBJ databases">
        <title>Antimicrobial resistance genes in bacteria isolated from Japanese honey, and their potential for conferring macrolide and lincosamide resistance in the American foulbrood pathogen Paenibacillus larvae.</title>
        <authorList>
            <person name="Okamoto M."/>
            <person name="Kumagai M."/>
            <person name="Kanamori H."/>
            <person name="Takamatsu D."/>
        </authorList>
    </citation>
    <scope>NUCLEOTIDE SEQUENCE [LARGE SCALE GENOMIC DNA]</scope>
    <source>
        <strain evidence="1 2">J42TS3</strain>
    </source>
</reference>
<dbReference type="RefSeq" id="WP_280520347.1">
    <property type="nucleotide sequence ID" value="NZ_BOSL01000001.1"/>
</dbReference>
<dbReference type="EMBL" id="BOSL01000001">
    <property type="protein sequence ID" value="GIP51159.1"/>
    <property type="molecule type" value="Genomic_DNA"/>
</dbReference>
<evidence type="ECO:0000313" key="2">
    <source>
        <dbReference type="Proteomes" id="UP000679992"/>
    </source>
</evidence>
<evidence type="ECO:0000313" key="1">
    <source>
        <dbReference type="EMBL" id="GIP51159.1"/>
    </source>
</evidence>
<proteinExistence type="predicted"/>
<organism evidence="1 2">
    <name type="scientific">Paenibacillus vini</name>
    <dbReference type="NCBI Taxonomy" id="1476024"/>
    <lineage>
        <taxon>Bacteria</taxon>
        <taxon>Bacillati</taxon>
        <taxon>Bacillota</taxon>
        <taxon>Bacilli</taxon>
        <taxon>Bacillales</taxon>
        <taxon>Paenibacillaceae</taxon>
        <taxon>Paenibacillus</taxon>
    </lineage>
</organism>
<name>A0ABQ4M587_9BACL</name>
<gene>
    <name evidence="1" type="ORF">J42TS3_01940</name>
</gene>